<evidence type="ECO:0000313" key="2">
    <source>
        <dbReference type="Proteomes" id="UP000703674"/>
    </source>
</evidence>
<proteinExistence type="predicted"/>
<sequence length="73" mass="8840">MVSKFRGNLVRAHIEVDQNFDHSIEQKHFGEWLTMWYQTIDELFEGDRANIAKNRARNMAHNLFMNIYMSREH</sequence>
<name>A0ABX1D9B0_9FLAO</name>
<dbReference type="EMBL" id="JAAVJR010001562">
    <property type="protein sequence ID" value="NJW55801.1"/>
    <property type="molecule type" value="Genomic_DNA"/>
</dbReference>
<dbReference type="InterPro" id="IPR009050">
    <property type="entry name" value="Globin-like_sf"/>
</dbReference>
<comment type="caution">
    <text evidence="1">The sequence shown here is derived from an EMBL/GenBank/DDBJ whole genome shotgun (WGS) entry which is preliminary data.</text>
</comment>
<keyword evidence="2" id="KW-1185">Reference proteome</keyword>
<reference evidence="1 2" key="1">
    <citation type="submission" date="2020-03" db="EMBL/GenBank/DDBJ databases">
        <title>Salinimicrobium sp. nov, isolated from SCS.</title>
        <authorList>
            <person name="Cao W.R."/>
        </authorList>
    </citation>
    <scope>NUCLEOTIDE SEQUENCE [LARGE SCALE GENOMIC DNA]</scope>
    <source>
        <strain evidence="2">J15B91</strain>
    </source>
</reference>
<protein>
    <recommendedName>
        <fullName evidence="3">Hemoglobin</fullName>
    </recommendedName>
</protein>
<dbReference type="SUPFAM" id="SSF46458">
    <property type="entry name" value="Globin-like"/>
    <property type="match status" value="1"/>
</dbReference>
<dbReference type="Proteomes" id="UP000703674">
    <property type="component" value="Unassembled WGS sequence"/>
</dbReference>
<evidence type="ECO:0008006" key="3">
    <source>
        <dbReference type="Google" id="ProtNLM"/>
    </source>
</evidence>
<dbReference type="Gene3D" id="1.10.490.10">
    <property type="entry name" value="Globins"/>
    <property type="match status" value="1"/>
</dbReference>
<organism evidence="1 2">
    <name type="scientific">Salinimicrobium oceani</name>
    <dbReference type="NCBI Taxonomy" id="2722702"/>
    <lineage>
        <taxon>Bacteria</taxon>
        <taxon>Pseudomonadati</taxon>
        <taxon>Bacteroidota</taxon>
        <taxon>Flavobacteriia</taxon>
        <taxon>Flavobacteriales</taxon>
        <taxon>Flavobacteriaceae</taxon>
        <taxon>Salinimicrobium</taxon>
    </lineage>
</organism>
<dbReference type="InterPro" id="IPR012292">
    <property type="entry name" value="Globin/Proto"/>
</dbReference>
<accession>A0ABX1D9B0</accession>
<evidence type="ECO:0000313" key="1">
    <source>
        <dbReference type="EMBL" id="NJW55801.1"/>
    </source>
</evidence>
<gene>
    <name evidence="1" type="ORF">HC175_23075</name>
</gene>